<proteinExistence type="predicted"/>
<comment type="caution">
    <text evidence="2">The sequence shown here is derived from an EMBL/GenBank/DDBJ whole genome shotgun (WGS) entry which is preliminary data.</text>
</comment>
<name>A0ABU0S1C4_9ACTN</name>
<evidence type="ECO:0000313" key="3">
    <source>
        <dbReference type="Proteomes" id="UP001223072"/>
    </source>
</evidence>
<evidence type="ECO:0000256" key="1">
    <source>
        <dbReference type="SAM" id="MobiDB-lite"/>
    </source>
</evidence>
<reference evidence="2 3" key="1">
    <citation type="submission" date="2023-07" db="EMBL/GenBank/DDBJ databases">
        <title>Comparative genomics of wheat-associated soil bacteria to identify genetic determinants of phenazine resistance.</title>
        <authorList>
            <person name="Mouncey N."/>
        </authorList>
    </citation>
    <scope>NUCLEOTIDE SEQUENCE [LARGE SCALE GENOMIC DNA]</scope>
    <source>
        <strain evidence="2 3">W2I16</strain>
    </source>
</reference>
<dbReference type="EMBL" id="JAUSZS010000009">
    <property type="protein sequence ID" value="MDQ0938052.1"/>
    <property type="molecule type" value="Genomic_DNA"/>
</dbReference>
<feature type="region of interest" description="Disordered" evidence="1">
    <location>
        <begin position="1"/>
        <end position="21"/>
    </location>
</feature>
<feature type="compositionally biased region" description="Basic residues" evidence="1">
    <location>
        <begin position="11"/>
        <end position="21"/>
    </location>
</feature>
<accession>A0ABU0S1C4</accession>
<dbReference type="Proteomes" id="UP001223072">
    <property type="component" value="Unassembled WGS sequence"/>
</dbReference>
<sequence length="110" mass="12080">MGIELELHSGRPARKGQSRRTLLRGSYEHGEALARALSTLDRHGPGKLGWVDPYGDTLFNEQEAQAARQEAVALARRCADEQQKAALLDLVELLEACAATPGSYLWFMGD</sequence>
<keyword evidence="3" id="KW-1185">Reference proteome</keyword>
<gene>
    <name evidence="2" type="ORF">QFZ49_008034</name>
</gene>
<dbReference type="RefSeq" id="WP_307631306.1">
    <property type="nucleotide sequence ID" value="NZ_JAUSZS010000009.1"/>
</dbReference>
<evidence type="ECO:0000313" key="2">
    <source>
        <dbReference type="EMBL" id="MDQ0938052.1"/>
    </source>
</evidence>
<organism evidence="2 3">
    <name type="scientific">Streptomyces turgidiscabies</name>
    <dbReference type="NCBI Taxonomy" id="85558"/>
    <lineage>
        <taxon>Bacteria</taxon>
        <taxon>Bacillati</taxon>
        <taxon>Actinomycetota</taxon>
        <taxon>Actinomycetes</taxon>
        <taxon>Kitasatosporales</taxon>
        <taxon>Streptomycetaceae</taxon>
        <taxon>Streptomyces</taxon>
    </lineage>
</organism>
<protein>
    <submittedName>
        <fullName evidence="2">Uncharacterized protein</fullName>
    </submittedName>
</protein>